<dbReference type="NCBIfam" id="NF045645">
    <property type="entry name" value="DVU_1557_fam"/>
    <property type="match status" value="1"/>
</dbReference>
<dbReference type="RefSeq" id="WP_097011163.1">
    <property type="nucleotide sequence ID" value="NZ_LT907975.1"/>
</dbReference>
<protein>
    <recommendedName>
        <fullName evidence="1">DUF7479 domain-containing protein</fullName>
    </recommendedName>
</protein>
<dbReference type="OrthoDB" id="1753012at2"/>
<gene>
    <name evidence="2" type="ORF">DPRO_1124</name>
</gene>
<proteinExistence type="predicted"/>
<dbReference type="EMBL" id="LT907975">
    <property type="protein sequence ID" value="SOB58009.1"/>
    <property type="molecule type" value="Genomic_DNA"/>
</dbReference>
<dbReference type="KEGG" id="pprf:DPRO_1124"/>
<dbReference type="InterPro" id="IPR054656">
    <property type="entry name" value="DVU_1557-like"/>
</dbReference>
<feature type="domain" description="DUF7479" evidence="1">
    <location>
        <begin position="13"/>
        <end position="71"/>
    </location>
</feature>
<name>A0A2C8F5L4_9BACT</name>
<evidence type="ECO:0000313" key="2">
    <source>
        <dbReference type="EMBL" id="SOB58009.1"/>
    </source>
</evidence>
<reference evidence="3" key="1">
    <citation type="submission" date="2017-09" db="EMBL/GenBank/DDBJ databases">
        <authorList>
            <person name="Regsiter A."/>
            <person name="William W."/>
        </authorList>
    </citation>
    <scope>NUCLEOTIDE SEQUENCE [LARGE SCALE GENOMIC DNA]</scope>
    <source>
        <strain evidence="3">500-1</strain>
    </source>
</reference>
<evidence type="ECO:0000313" key="3">
    <source>
        <dbReference type="Proteomes" id="UP000219215"/>
    </source>
</evidence>
<dbReference type="AlphaFoldDB" id="A0A2C8F5L4"/>
<evidence type="ECO:0000259" key="1">
    <source>
        <dbReference type="Pfam" id="PF24292"/>
    </source>
</evidence>
<keyword evidence="3" id="KW-1185">Reference proteome</keyword>
<dbReference type="Pfam" id="PF24292">
    <property type="entry name" value="DUF7479"/>
    <property type="match status" value="1"/>
</dbReference>
<dbReference type="InterPro" id="IPR055902">
    <property type="entry name" value="DUF7479"/>
</dbReference>
<organism evidence="2 3">
    <name type="scientific">Pseudodesulfovibrio profundus</name>
    <dbReference type="NCBI Taxonomy" id="57320"/>
    <lineage>
        <taxon>Bacteria</taxon>
        <taxon>Pseudomonadati</taxon>
        <taxon>Thermodesulfobacteriota</taxon>
        <taxon>Desulfovibrionia</taxon>
        <taxon>Desulfovibrionales</taxon>
        <taxon>Desulfovibrionaceae</taxon>
    </lineage>
</organism>
<accession>A0A2C8F5L4</accession>
<sequence>MSVIKVPEANAAGWQCAPCGEAMVLRPVELEYLGSLFNVELPACPKCGMVFIPEELAIGKMKQVEQLLEDK</sequence>
<dbReference type="Proteomes" id="UP000219215">
    <property type="component" value="Chromosome DPRO"/>
</dbReference>